<reference evidence="9" key="1">
    <citation type="submission" date="2019-08" db="EMBL/GenBank/DDBJ databases">
        <title>The improved chromosome-level genome for the pearl oyster Pinctada fucata martensii using PacBio sequencing and Hi-C.</title>
        <authorList>
            <person name="Zheng Z."/>
        </authorList>
    </citation>
    <scope>NUCLEOTIDE SEQUENCE</scope>
    <source>
        <strain evidence="9">ZZ-2019</strain>
        <tissue evidence="9">Adductor muscle</tissue>
    </source>
</reference>
<dbReference type="GO" id="GO:0005789">
    <property type="term" value="C:endoplasmic reticulum membrane"/>
    <property type="evidence" value="ECO:0007669"/>
    <property type="project" value="UniProtKB-SubCell"/>
</dbReference>
<dbReference type="PANTHER" id="PTHR20583:SF1">
    <property type="entry name" value="TRIPLE QXXK_R MOTIF-CONTAINING PROTEIN"/>
    <property type="match status" value="1"/>
</dbReference>
<dbReference type="Proteomes" id="UP001186944">
    <property type="component" value="Unassembled WGS sequence"/>
</dbReference>
<evidence type="ECO:0000256" key="7">
    <source>
        <dbReference type="ARBA" id="ARBA00023136"/>
    </source>
</evidence>
<dbReference type="AlphaFoldDB" id="A0AA89BSE8"/>
<protein>
    <recommendedName>
        <fullName evidence="3">Triple QxxK/R motif-containing protein</fullName>
    </recommendedName>
</protein>
<comment type="subcellular location">
    <subcellularLocation>
        <location evidence="1">Endoplasmic reticulum membrane</location>
        <topology evidence="1">Single-pass membrane protein</topology>
    </subcellularLocation>
</comment>
<dbReference type="PANTHER" id="PTHR20583">
    <property type="entry name" value="TRIPLE QXXK/R MOTIF-CONTAINING PROTEIN"/>
    <property type="match status" value="1"/>
</dbReference>
<organism evidence="9 10">
    <name type="scientific">Pinctada imbricata</name>
    <name type="common">Atlantic pearl-oyster</name>
    <name type="synonym">Pinctada martensii</name>
    <dbReference type="NCBI Taxonomy" id="66713"/>
    <lineage>
        <taxon>Eukaryota</taxon>
        <taxon>Metazoa</taxon>
        <taxon>Spiralia</taxon>
        <taxon>Lophotrochozoa</taxon>
        <taxon>Mollusca</taxon>
        <taxon>Bivalvia</taxon>
        <taxon>Autobranchia</taxon>
        <taxon>Pteriomorphia</taxon>
        <taxon>Pterioida</taxon>
        <taxon>Pterioidea</taxon>
        <taxon>Pteriidae</taxon>
        <taxon>Pinctada</taxon>
    </lineage>
</organism>
<evidence type="ECO:0000256" key="8">
    <source>
        <dbReference type="SAM" id="MobiDB-lite"/>
    </source>
</evidence>
<comment type="caution">
    <text evidence="9">The sequence shown here is derived from an EMBL/GenBank/DDBJ whole genome shotgun (WGS) entry which is preliminary data.</text>
</comment>
<sequence length="158" mass="17439">MGGKKDASQNKGTPVEQYRKNIGKQDYKKSKKEMKLIKQRADAKSTTSFGIKVENGTNMYRILALLLLIHSLALTASASRKVVVARERTDARLSCSRGSITILSAIYGKGPNGKWEIGMDEARGRCNGRKRCRVPSQNKVFGDPAFGVVKDLVIAYEC</sequence>
<evidence type="ECO:0000256" key="4">
    <source>
        <dbReference type="ARBA" id="ARBA00022692"/>
    </source>
</evidence>
<evidence type="ECO:0000313" key="10">
    <source>
        <dbReference type="Proteomes" id="UP001186944"/>
    </source>
</evidence>
<evidence type="ECO:0000256" key="1">
    <source>
        <dbReference type="ARBA" id="ARBA00004389"/>
    </source>
</evidence>
<proteinExistence type="inferred from homology"/>
<keyword evidence="7" id="KW-0472">Membrane</keyword>
<keyword evidence="5" id="KW-0256">Endoplasmic reticulum</keyword>
<dbReference type="Pfam" id="PF15168">
    <property type="entry name" value="TRIQK"/>
    <property type="match status" value="1"/>
</dbReference>
<evidence type="ECO:0000256" key="6">
    <source>
        <dbReference type="ARBA" id="ARBA00022989"/>
    </source>
</evidence>
<keyword evidence="10" id="KW-1185">Reference proteome</keyword>
<keyword evidence="6" id="KW-1133">Transmembrane helix</keyword>
<dbReference type="InterPro" id="IPR024842">
    <property type="entry name" value="TRIQK"/>
</dbReference>
<evidence type="ECO:0000256" key="3">
    <source>
        <dbReference type="ARBA" id="ARBA00014257"/>
    </source>
</evidence>
<feature type="region of interest" description="Disordered" evidence="8">
    <location>
        <begin position="1"/>
        <end position="25"/>
    </location>
</feature>
<comment type="similarity">
    <text evidence="2">Belongs to the TRIQK family.</text>
</comment>
<gene>
    <name evidence="9" type="ORF">FSP39_006894</name>
</gene>
<evidence type="ECO:0000313" key="9">
    <source>
        <dbReference type="EMBL" id="KAK3085666.1"/>
    </source>
</evidence>
<name>A0AA89BSE8_PINIB</name>
<dbReference type="InterPro" id="IPR043159">
    <property type="entry name" value="Lectin_gal-bd_sf"/>
</dbReference>
<accession>A0AA89BSE8</accession>
<evidence type="ECO:0000256" key="5">
    <source>
        <dbReference type="ARBA" id="ARBA00022824"/>
    </source>
</evidence>
<keyword evidence="4" id="KW-0812">Transmembrane</keyword>
<dbReference type="EMBL" id="VSWD01000012">
    <property type="protein sequence ID" value="KAK3085666.1"/>
    <property type="molecule type" value="Genomic_DNA"/>
</dbReference>
<evidence type="ECO:0000256" key="2">
    <source>
        <dbReference type="ARBA" id="ARBA00007709"/>
    </source>
</evidence>
<dbReference type="Gene3D" id="2.60.120.740">
    <property type="match status" value="1"/>
</dbReference>